<feature type="signal peptide" evidence="1">
    <location>
        <begin position="1"/>
        <end position="27"/>
    </location>
</feature>
<reference evidence="2 3" key="1">
    <citation type="submission" date="2017-11" db="EMBL/GenBank/DDBJ databases">
        <title>De-novo sequencing of pomegranate (Punica granatum L.) genome.</title>
        <authorList>
            <person name="Akparov Z."/>
            <person name="Amiraslanov A."/>
            <person name="Hajiyeva S."/>
            <person name="Abbasov M."/>
            <person name="Kaur K."/>
            <person name="Hamwieh A."/>
            <person name="Solovyev V."/>
            <person name="Salamov A."/>
            <person name="Braich B."/>
            <person name="Kosarev P."/>
            <person name="Mahmoud A."/>
            <person name="Hajiyev E."/>
            <person name="Babayeva S."/>
            <person name="Izzatullayeva V."/>
            <person name="Mammadov A."/>
            <person name="Mammadov A."/>
            <person name="Sharifova S."/>
            <person name="Ojaghi J."/>
            <person name="Eynullazada K."/>
            <person name="Bayramov B."/>
            <person name="Abdulazimova A."/>
            <person name="Shahmuradov I."/>
        </authorList>
    </citation>
    <scope>NUCLEOTIDE SEQUENCE [LARGE SCALE GENOMIC DNA]</scope>
    <source>
        <strain evidence="3">cv. AG2017</strain>
        <tissue evidence="2">Leaf</tissue>
    </source>
</reference>
<dbReference type="EMBL" id="PGOL01000091">
    <property type="protein sequence ID" value="PKI77456.1"/>
    <property type="molecule type" value="Genomic_DNA"/>
</dbReference>
<organism evidence="2 3">
    <name type="scientific">Punica granatum</name>
    <name type="common">Pomegranate</name>
    <dbReference type="NCBI Taxonomy" id="22663"/>
    <lineage>
        <taxon>Eukaryota</taxon>
        <taxon>Viridiplantae</taxon>
        <taxon>Streptophyta</taxon>
        <taxon>Embryophyta</taxon>
        <taxon>Tracheophyta</taxon>
        <taxon>Spermatophyta</taxon>
        <taxon>Magnoliopsida</taxon>
        <taxon>eudicotyledons</taxon>
        <taxon>Gunneridae</taxon>
        <taxon>Pentapetalae</taxon>
        <taxon>rosids</taxon>
        <taxon>malvids</taxon>
        <taxon>Myrtales</taxon>
        <taxon>Lythraceae</taxon>
        <taxon>Punica</taxon>
    </lineage>
</organism>
<dbReference type="AlphaFoldDB" id="A0A2I0LB97"/>
<gene>
    <name evidence="2" type="ORF">CRG98_002062</name>
</gene>
<feature type="chain" id="PRO_5014190331" evidence="1">
    <location>
        <begin position="28"/>
        <end position="51"/>
    </location>
</feature>
<evidence type="ECO:0000313" key="2">
    <source>
        <dbReference type="EMBL" id="PKI77456.1"/>
    </source>
</evidence>
<dbReference type="Pfam" id="PF07172">
    <property type="entry name" value="GRP"/>
    <property type="match status" value="1"/>
</dbReference>
<evidence type="ECO:0000313" key="3">
    <source>
        <dbReference type="Proteomes" id="UP000233551"/>
    </source>
</evidence>
<comment type="caution">
    <text evidence="2">The sequence shown here is derived from an EMBL/GenBank/DDBJ whole genome shotgun (WGS) entry which is preliminary data.</text>
</comment>
<keyword evidence="1" id="KW-0732">Signal</keyword>
<evidence type="ECO:0000256" key="1">
    <source>
        <dbReference type="SAM" id="SignalP"/>
    </source>
</evidence>
<name>A0A2I0LB97_PUNGR</name>
<proteinExistence type="predicted"/>
<dbReference type="Proteomes" id="UP000233551">
    <property type="component" value="Unassembled WGS sequence"/>
</dbReference>
<keyword evidence="3" id="KW-1185">Reference proteome</keyword>
<sequence length="51" mass="5246">MASSKVLLLLGLVLVAVVLISSEAVSARDLAETTHAEETVGTDHFDGHGGQ</sequence>
<dbReference type="InterPro" id="IPR010800">
    <property type="entry name" value="GRP"/>
</dbReference>
<protein>
    <submittedName>
        <fullName evidence="2">Uncharacterized protein</fullName>
    </submittedName>
</protein>
<accession>A0A2I0LB97</accession>